<gene>
    <name evidence="1" type="ORF">HNR46_001010</name>
</gene>
<accession>A0A840V131</accession>
<dbReference type="Proteomes" id="UP000557717">
    <property type="component" value="Unassembled WGS sequence"/>
</dbReference>
<name>A0A840V131_9BACT</name>
<evidence type="ECO:0000313" key="2">
    <source>
        <dbReference type="Proteomes" id="UP000557717"/>
    </source>
</evidence>
<sequence>MKPAKSKLIPSLVLLFVLATCGMLGRWITSLRSNNELLDSSNTRPNSTETDDSKVVKRLSTASRDRDLDRNLFRLLSIVGSIREQGEFRLPVARDLQAALDEIPIDQLLALLDRLDSKGLPSQHHQQLIDFIFGSLSRRDPALALNTYQGRKHPSAKAHQHRMAICLRSWSQRDPQAALEWFQAKQAEGSVLLSDETTTVDCTTVLKSILVQRFAAEDPTTAIELWSSMSQADQATCLKDDWFSRVSPDHQVAIANFLREQSDHDPDLLATAASLRLRQGDLNDLHGFLDLLAPSAEERAAMVSEALRVRIQDTHELRINLPEAREWIMTQSPEQAAALTGTTLAQMLEWRDFAEMSEAALRYDAHDPTQPTLTSFLLQAPETQRTEILHWASRLTDAAAREKIVARISTPTRTGAAN</sequence>
<dbReference type="EMBL" id="JACHFD010000004">
    <property type="protein sequence ID" value="MBB5350776.1"/>
    <property type="molecule type" value="Genomic_DNA"/>
</dbReference>
<keyword evidence="2" id="KW-1185">Reference proteome</keyword>
<dbReference type="AlphaFoldDB" id="A0A840V131"/>
<dbReference type="RefSeq" id="WP_184016358.1">
    <property type="nucleotide sequence ID" value="NZ_JACHFD010000004.1"/>
</dbReference>
<evidence type="ECO:0000313" key="1">
    <source>
        <dbReference type="EMBL" id="MBB5350776.1"/>
    </source>
</evidence>
<organism evidence="1 2">
    <name type="scientific">Haloferula luteola</name>
    <dbReference type="NCBI Taxonomy" id="595692"/>
    <lineage>
        <taxon>Bacteria</taxon>
        <taxon>Pseudomonadati</taxon>
        <taxon>Verrucomicrobiota</taxon>
        <taxon>Verrucomicrobiia</taxon>
        <taxon>Verrucomicrobiales</taxon>
        <taxon>Verrucomicrobiaceae</taxon>
        <taxon>Haloferula</taxon>
    </lineage>
</organism>
<protein>
    <submittedName>
        <fullName evidence="1">Uncharacterized protein</fullName>
    </submittedName>
</protein>
<comment type="caution">
    <text evidence="1">The sequence shown here is derived from an EMBL/GenBank/DDBJ whole genome shotgun (WGS) entry which is preliminary data.</text>
</comment>
<reference evidence="1 2" key="1">
    <citation type="submission" date="2020-08" db="EMBL/GenBank/DDBJ databases">
        <title>Genomic Encyclopedia of Type Strains, Phase IV (KMG-IV): sequencing the most valuable type-strain genomes for metagenomic binning, comparative biology and taxonomic classification.</title>
        <authorList>
            <person name="Goeker M."/>
        </authorList>
    </citation>
    <scope>NUCLEOTIDE SEQUENCE [LARGE SCALE GENOMIC DNA]</scope>
    <source>
        <strain evidence="1 2">YC6886</strain>
    </source>
</reference>
<proteinExistence type="predicted"/>